<evidence type="ECO:0000313" key="2">
    <source>
        <dbReference type="Proteomes" id="UP000077051"/>
    </source>
</evidence>
<accession>A0A168GYT6</accession>
<name>A0A168GYT6_MUCCL</name>
<dbReference type="VEuPathDB" id="FungiDB:MUCCIDRAFT_86502"/>
<dbReference type="EMBL" id="AMYB01000011">
    <property type="protein sequence ID" value="OAC98172.1"/>
    <property type="molecule type" value="Genomic_DNA"/>
</dbReference>
<proteinExistence type="predicted"/>
<dbReference type="Proteomes" id="UP000077051">
    <property type="component" value="Unassembled WGS sequence"/>
</dbReference>
<organism evidence="1 2">
    <name type="scientific">Mucor lusitanicus CBS 277.49</name>
    <dbReference type="NCBI Taxonomy" id="747725"/>
    <lineage>
        <taxon>Eukaryota</taxon>
        <taxon>Fungi</taxon>
        <taxon>Fungi incertae sedis</taxon>
        <taxon>Mucoromycota</taxon>
        <taxon>Mucoromycotina</taxon>
        <taxon>Mucoromycetes</taxon>
        <taxon>Mucorales</taxon>
        <taxon>Mucorineae</taxon>
        <taxon>Mucoraceae</taxon>
        <taxon>Mucor</taxon>
    </lineage>
</organism>
<evidence type="ECO:0000313" key="1">
    <source>
        <dbReference type="EMBL" id="OAC98172.1"/>
    </source>
</evidence>
<reference evidence="1 2" key="1">
    <citation type="submission" date="2015-06" db="EMBL/GenBank/DDBJ databases">
        <title>Expansion of signal transduction pathways in fungi by whole-genome duplication.</title>
        <authorList>
            <consortium name="DOE Joint Genome Institute"/>
            <person name="Corrochano L.M."/>
            <person name="Kuo A."/>
            <person name="Marcet-Houben M."/>
            <person name="Polaino S."/>
            <person name="Salamov A."/>
            <person name="Villalobos J.M."/>
            <person name="Alvarez M.I."/>
            <person name="Avalos J."/>
            <person name="Benito E.P."/>
            <person name="Benoit I."/>
            <person name="Burger G."/>
            <person name="Camino L.P."/>
            <person name="Canovas D."/>
            <person name="Cerda-Olmedo E."/>
            <person name="Cheng J.-F."/>
            <person name="Dominguez A."/>
            <person name="Elias M."/>
            <person name="Eslava A.P."/>
            <person name="Glaser F."/>
            <person name="Grimwood J."/>
            <person name="Gutierrez G."/>
            <person name="Heitman J."/>
            <person name="Henrissat B."/>
            <person name="Iturriaga E.A."/>
            <person name="Lang B.F."/>
            <person name="Lavin J.L."/>
            <person name="Lee S."/>
            <person name="Li W."/>
            <person name="Lindquist E."/>
            <person name="Lopez-Garcia S."/>
            <person name="Luque E.M."/>
            <person name="Marcos A.T."/>
            <person name="Martin J."/>
            <person name="Mccluskey K."/>
            <person name="Medina H.R."/>
            <person name="Miralles-Duran A."/>
            <person name="Miyazaki A."/>
            <person name="Munoz-Torres E."/>
            <person name="Oguiza J.A."/>
            <person name="Ohm R."/>
            <person name="Olmedo M."/>
            <person name="Orejas M."/>
            <person name="Ortiz-Castellanos L."/>
            <person name="Pisabarro A.G."/>
            <person name="Rodriguez-Romero J."/>
            <person name="Ruiz-Herrera J."/>
            <person name="Ruiz-Vazquez R."/>
            <person name="Sanz C."/>
            <person name="Schackwitz W."/>
            <person name="Schmutz J."/>
            <person name="Shahriari M."/>
            <person name="Shelest E."/>
            <person name="Silva-Franco F."/>
            <person name="Soanes D."/>
            <person name="Syed K."/>
            <person name="Tagua V.G."/>
            <person name="Talbot N.J."/>
            <person name="Thon M."/>
            <person name="De Vries R.P."/>
            <person name="Wiebenga A."/>
            <person name="Yadav J.S."/>
            <person name="Braun E.L."/>
            <person name="Baker S."/>
            <person name="Garre V."/>
            <person name="Horwitz B."/>
            <person name="Torres-Martinez S."/>
            <person name="Idnurm A."/>
            <person name="Herrera-Estrella A."/>
            <person name="Gabaldon T."/>
            <person name="Grigoriev I.V."/>
        </authorList>
    </citation>
    <scope>NUCLEOTIDE SEQUENCE [LARGE SCALE GENOMIC DNA]</scope>
    <source>
        <strain evidence="1 2">CBS 277.49</strain>
    </source>
</reference>
<protein>
    <submittedName>
        <fullName evidence="1">Uncharacterized protein</fullName>
    </submittedName>
</protein>
<gene>
    <name evidence="1" type="ORF">MUCCIDRAFT_86502</name>
</gene>
<keyword evidence="2" id="KW-1185">Reference proteome</keyword>
<dbReference type="AlphaFoldDB" id="A0A168GYT6"/>
<sequence length="169" mass="19153">MRDQDDILQDDADNVLYLQMPPSERSHCSRIWRIIVSAFDMIGITEWKKTVGDTDNTKCLADTGSKAPKLPSGMIEQHPAVKIDGFCNQCAENQGYAFGLSFKECFTLQRTETYAFPSQFESFNDIKATLILIWASNKNIMENAVDGLVAPKAWRNVTLKRRAAKYFCN</sequence>
<comment type="caution">
    <text evidence="1">The sequence shown here is derived from an EMBL/GenBank/DDBJ whole genome shotgun (WGS) entry which is preliminary data.</text>
</comment>